<organism evidence="1 2">
    <name type="scientific">Dentiscutata erythropus</name>
    <dbReference type="NCBI Taxonomy" id="1348616"/>
    <lineage>
        <taxon>Eukaryota</taxon>
        <taxon>Fungi</taxon>
        <taxon>Fungi incertae sedis</taxon>
        <taxon>Mucoromycota</taxon>
        <taxon>Glomeromycotina</taxon>
        <taxon>Glomeromycetes</taxon>
        <taxon>Diversisporales</taxon>
        <taxon>Gigasporaceae</taxon>
        <taxon>Dentiscutata</taxon>
    </lineage>
</organism>
<keyword evidence="2" id="KW-1185">Reference proteome</keyword>
<gene>
    <name evidence="1" type="ORF">DERYTH_LOCUS17064</name>
</gene>
<dbReference type="AlphaFoldDB" id="A0A9N9IXR3"/>
<accession>A0A9N9IXR3</accession>
<feature type="non-terminal residue" evidence="1">
    <location>
        <position position="103"/>
    </location>
</feature>
<proteinExistence type="predicted"/>
<protein>
    <submittedName>
        <fullName evidence="1">4010_t:CDS:1</fullName>
    </submittedName>
</protein>
<feature type="non-terminal residue" evidence="1">
    <location>
        <position position="1"/>
    </location>
</feature>
<dbReference type="Proteomes" id="UP000789405">
    <property type="component" value="Unassembled WGS sequence"/>
</dbReference>
<sequence>CKSQKVALLQLVNLSLGGKFKLKLFNEIRIENRRNKLPGNVEENRENGGLRSNKKLEDWSSYKKTTFVITNKNVSNEYAMDKSSIVKNDAKVKINLWILGVSK</sequence>
<evidence type="ECO:0000313" key="1">
    <source>
        <dbReference type="EMBL" id="CAG8752857.1"/>
    </source>
</evidence>
<comment type="caution">
    <text evidence="1">The sequence shown here is derived from an EMBL/GenBank/DDBJ whole genome shotgun (WGS) entry which is preliminary data.</text>
</comment>
<dbReference type="EMBL" id="CAJVPY010015632">
    <property type="protein sequence ID" value="CAG8752857.1"/>
    <property type="molecule type" value="Genomic_DNA"/>
</dbReference>
<reference evidence="1" key="1">
    <citation type="submission" date="2021-06" db="EMBL/GenBank/DDBJ databases">
        <authorList>
            <person name="Kallberg Y."/>
            <person name="Tangrot J."/>
            <person name="Rosling A."/>
        </authorList>
    </citation>
    <scope>NUCLEOTIDE SEQUENCE</scope>
    <source>
        <strain evidence="1">MA453B</strain>
    </source>
</reference>
<evidence type="ECO:0000313" key="2">
    <source>
        <dbReference type="Proteomes" id="UP000789405"/>
    </source>
</evidence>
<name>A0A9N9IXR3_9GLOM</name>